<dbReference type="SUPFAM" id="SSF53474">
    <property type="entry name" value="alpha/beta-Hydrolases"/>
    <property type="match status" value="1"/>
</dbReference>
<evidence type="ECO:0000313" key="5">
    <source>
        <dbReference type="EMBL" id="TQM63568.1"/>
    </source>
</evidence>
<reference evidence="5 6" key="1">
    <citation type="submission" date="2019-06" db="EMBL/GenBank/DDBJ databases">
        <title>Sequencing the genomes of 1000 actinobacteria strains.</title>
        <authorList>
            <person name="Klenk H.-P."/>
        </authorList>
    </citation>
    <scope>NUCLEOTIDE SEQUENCE [LARGE SCALE GENOMIC DNA]</scope>
    <source>
        <strain evidence="5 6">DSM 18031</strain>
    </source>
</reference>
<dbReference type="Gene3D" id="3.40.50.1820">
    <property type="entry name" value="alpha/beta hydrolase"/>
    <property type="match status" value="1"/>
</dbReference>
<dbReference type="InterPro" id="IPR013595">
    <property type="entry name" value="Pept_S33_TAP-like_C"/>
</dbReference>
<keyword evidence="2" id="KW-0732">Signal</keyword>
<dbReference type="PANTHER" id="PTHR43248">
    <property type="entry name" value="2-SUCCINYL-6-HYDROXY-2,4-CYCLOHEXADIENE-1-CARBOXYLATE SYNTHASE"/>
    <property type="match status" value="1"/>
</dbReference>
<dbReference type="EMBL" id="VFPN01000002">
    <property type="protein sequence ID" value="TQM63568.1"/>
    <property type="molecule type" value="Genomic_DNA"/>
</dbReference>
<dbReference type="GO" id="GO:0016787">
    <property type="term" value="F:hydrolase activity"/>
    <property type="evidence" value="ECO:0007669"/>
    <property type="project" value="UniProtKB-KW"/>
</dbReference>
<feature type="domain" description="Peptidase S33 tripeptidyl aminopeptidase-like C-terminal" evidence="4">
    <location>
        <begin position="409"/>
        <end position="510"/>
    </location>
</feature>
<dbReference type="OrthoDB" id="3252468at2"/>
<evidence type="ECO:0000259" key="4">
    <source>
        <dbReference type="Pfam" id="PF08386"/>
    </source>
</evidence>
<dbReference type="InterPro" id="IPR051601">
    <property type="entry name" value="Serine_prot/Carboxylest_S33"/>
</dbReference>
<dbReference type="Pfam" id="PF08386">
    <property type="entry name" value="Abhydrolase_4"/>
    <property type="match status" value="1"/>
</dbReference>
<keyword evidence="3 5" id="KW-0378">Hydrolase</keyword>
<comment type="similarity">
    <text evidence="1">Belongs to the peptidase S33 family.</text>
</comment>
<evidence type="ECO:0000313" key="6">
    <source>
        <dbReference type="Proteomes" id="UP000318331"/>
    </source>
</evidence>
<organism evidence="5 6">
    <name type="scientific">Klugiella xanthotipulae</name>
    <dbReference type="NCBI Taxonomy" id="244735"/>
    <lineage>
        <taxon>Bacteria</taxon>
        <taxon>Bacillati</taxon>
        <taxon>Actinomycetota</taxon>
        <taxon>Actinomycetes</taxon>
        <taxon>Micrococcales</taxon>
        <taxon>Microbacteriaceae</taxon>
        <taxon>Klugiella</taxon>
    </lineage>
</organism>
<evidence type="ECO:0000256" key="1">
    <source>
        <dbReference type="ARBA" id="ARBA00010088"/>
    </source>
</evidence>
<gene>
    <name evidence="5" type="ORF">FB466_1835</name>
</gene>
<sequence length="510" mass="54384">MPPTTPQRTAAATAVGLIALLLVGCVPIGGNASESKPAPVDGVPDELHDLYQQTLTWTDCEGEMQCATAQAPLNWDDPAGERIDLALVRQPATGGSPRGSLFVNPGGPGASGYDFVADSIDYAVGKPLQEEFDVIGFDPRGVQHSTPVTCLSPKKMDEYLFGVAQNKTGTDAWIQEIRDSAQDFGAACAESTGDLLGAVDTLSAARDLDMLRALVGDTRLNYLGFSYGTFLGAHYAELFPERVGRLVLDGAIDPSVSVDEVVLDQTVGFEKAMRAYVTNCLTSSECPLSGTVDEAMASVASLLDAVDARPMEAVDGRMLTSSTLLTAIIYPLYSQDSWTYLSQMLKITLAGDPSLAFTLADLYYGRAEDGTYDDNSFEAFYAINCLDYEYVDDVELMRAEAATLAEAAPTFGRFQGYGSIGCAEWPHDSVTPREEIHATGADPILVVGTTGDPATPYQWAVSLADQLDEGVLVSYTGEGHTAYGSSNECVSDAVEDYFIDGKVPATDPRC</sequence>
<dbReference type="Proteomes" id="UP000318331">
    <property type="component" value="Unassembled WGS sequence"/>
</dbReference>
<protein>
    <submittedName>
        <fullName evidence="5">Alpha/beta hydrolase family protein</fullName>
    </submittedName>
</protein>
<dbReference type="InterPro" id="IPR029058">
    <property type="entry name" value="AB_hydrolase_fold"/>
</dbReference>
<dbReference type="PANTHER" id="PTHR43248:SF29">
    <property type="entry name" value="TRIPEPTIDYL AMINOPEPTIDASE"/>
    <property type="match status" value="1"/>
</dbReference>
<accession>A0A543HZ27</accession>
<proteinExistence type="inferred from homology"/>
<name>A0A543HZ27_9MICO</name>
<evidence type="ECO:0000256" key="3">
    <source>
        <dbReference type="ARBA" id="ARBA00022801"/>
    </source>
</evidence>
<comment type="caution">
    <text evidence="5">The sequence shown here is derived from an EMBL/GenBank/DDBJ whole genome shotgun (WGS) entry which is preliminary data.</text>
</comment>
<dbReference type="RefSeq" id="WP_141917716.1">
    <property type="nucleotide sequence ID" value="NZ_BAAAYS010000028.1"/>
</dbReference>
<keyword evidence="6" id="KW-1185">Reference proteome</keyword>
<dbReference type="AlphaFoldDB" id="A0A543HZ27"/>
<evidence type="ECO:0000256" key="2">
    <source>
        <dbReference type="ARBA" id="ARBA00022729"/>
    </source>
</evidence>